<dbReference type="Pfam" id="PF01850">
    <property type="entry name" value="PIN"/>
    <property type="match status" value="1"/>
</dbReference>
<dbReference type="InterPro" id="IPR029060">
    <property type="entry name" value="PIN-like_dom_sf"/>
</dbReference>
<feature type="domain" description="PIN" evidence="9">
    <location>
        <begin position="5"/>
        <end position="125"/>
    </location>
</feature>
<evidence type="ECO:0000256" key="1">
    <source>
        <dbReference type="ARBA" id="ARBA00001946"/>
    </source>
</evidence>
<accession>A0A5B9W598</accession>
<evidence type="ECO:0000256" key="4">
    <source>
        <dbReference type="ARBA" id="ARBA00022723"/>
    </source>
</evidence>
<keyword evidence="6 8" id="KW-0460">Magnesium</keyword>
<dbReference type="EC" id="3.1.-.-" evidence="8"/>
<dbReference type="PANTHER" id="PTHR33653">
    <property type="entry name" value="RIBONUCLEASE VAPC2"/>
    <property type="match status" value="1"/>
</dbReference>
<keyword evidence="8" id="KW-0800">Toxin</keyword>
<keyword evidence="4 8" id="KW-0479">Metal-binding</keyword>
<gene>
    <name evidence="10" type="primary">vapC_5</name>
    <name evidence="8" type="synonym">vapC</name>
    <name evidence="10" type="ORF">OJF2_37580</name>
</gene>
<dbReference type="SUPFAM" id="SSF88723">
    <property type="entry name" value="PIN domain-like"/>
    <property type="match status" value="1"/>
</dbReference>
<keyword evidence="2 8" id="KW-1277">Toxin-antitoxin system</keyword>
<evidence type="ECO:0000256" key="5">
    <source>
        <dbReference type="ARBA" id="ARBA00022801"/>
    </source>
</evidence>
<dbReference type="InterPro" id="IPR022907">
    <property type="entry name" value="VapC_family"/>
</dbReference>
<dbReference type="InterPro" id="IPR002716">
    <property type="entry name" value="PIN_dom"/>
</dbReference>
<keyword evidence="10" id="KW-0255">Endonuclease</keyword>
<keyword evidence="5 8" id="KW-0378">Hydrolase</keyword>
<evidence type="ECO:0000313" key="11">
    <source>
        <dbReference type="Proteomes" id="UP000324233"/>
    </source>
</evidence>
<dbReference type="RefSeq" id="WP_148595042.1">
    <property type="nucleotide sequence ID" value="NZ_CP042997.1"/>
</dbReference>
<dbReference type="GO" id="GO:0004540">
    <property type="term" value="F:RNA nuclease activity"/>
    <property type="evidence" value="ECO:0007669"/>
    <property type="project" value="InterPro"/>
</dbReference>
<dbReference type="OrthoDB" id="282208at2"/>
<dbReference type="Gene3D" id="3.40.50.1010">
    <property type="entry name" value="5'-nuclease"/>
    <property type="match status" value="1"/>
</dbReference>
<dbReference type="GO" id="GO:0000287">
    <property type="term" value="F:magnesium ion binding"/>
    <property type="evidence" value="ECO:0007669"/>
    <property type="project" value="UniProtKB-UniRule"/>
</dbReference>
<organism evidence="10 11">
    <name type="scientific">Aquisphaera giovannonii</name>
    <dbReference type="NCBI Taxonomy" id="406548"/>
    <lineage>
        <taxon>Bacteria</taxon>
        <taxon>Pseudomonadati</taxon>
        <taxon>Planctomycetota</taxon>
        <taxon>Planctomycetia</taxon>
        <taxon>Isosphaerales</taxon>
        <taxon>Isosphaeraceae</taxon>
        <taxon>Aquisphaera</taxon>
    </lineage>
</organism>
<comment type="cofactor">
    <cofactor evidence="1 8">
        <name>Mg(2+)</name>
        <dbReference type="ChEBI" id="CHEBI:18420"/>
    </cofactor>
</comment>
<evidence type="ECO:0000256" key="8">
    <source>
        <dbReference type="HAMAP-Rule" id="MF_00265"/>
    </source>
</evidence>
<dbReference type="InterPro" id="IPR050556">
    <property type="entry name" value="Type_II_TA_system_RNase"/>
</dbReference>
<proteinExistence type="inferred from homology"/>
<comment type="similarity">
    <text evidence="7 8">Belongs to the PINc/VapC protein family.</text>
</comment>
<evidence type="ECO:0000256" key="3">
    <source>
        <dbReference type="ARBA" id="ARBA00022722"/>
    </source>
</evidence>
<evidence type="ECO:0000259" key="9">
    <source>
        <dbReference type="Pfam" id="PF01850"/>
    </source>
</evidence>
<feature type="binding site" evidence="8">
    <location>
        <position position="7"/>
    </location>
    <ligand>
        <name>Mg(2+)</name>
        <dbReference type="ChEBI" id="CHEBI:18420"/>
    </ligand>
</feature>
<feature type="binding site" evidence="8">
    <location>
        <position position="100"/>
    </location>
    <ligand>
        <name>Mg(2+)</name>
        <dbReference type="ChEBI" id="CHEBI:18420"/>
    </ligand>
</feature>
<dbReference type="Proteomes" id="UP000324233">
    <property type="component" value="Chromosome"/>
</dbReference>
<evidence type="ECO:0000256" key="2">
    <source>
        <dbReference type="ARBA" id="ARBA00022649"/>
    </source>
</evidence>
<sequence>MNRALLDTDIYSEILKGIDQTVRANAIAYRTQHGVLTLSAVTLMEIAQGHHQRQASRQLLHFLASVAVEEVLPFDRDTAELAGRIAGELERVGQPIGTADPMIAAIALHHGLELVTGNTGHFQRIQQIGYPLILVNWR</sequence>
<reference evidence="10 11" key="1">
    <citation type="submission" date="2019-08" db="EMBL/GenBank/DDBJ databases">
        <title>Deep-cultivation of Planctomycetes and their phenomic and genomic characterization uncovers novel biology.</title>
        <authorList>
            <person name="Wiegand S."/>
            <person name="Jogler M."/>
            <person name="Boedeker C."/>
            <person name="Pinto D."/>
            <person name="Vollmers J."/>
            <person name="Rivas-Marin E."/>
            <person name="Kohn T."/>
            <person name="Peeters S.H."/>
            <person name="Heuer A."/>
            <person name="Rast P."/>
            <person name="Oberbeckmann S."/>
            <person name="Bunk B."/>
            <person name="Jeske O."/>
            <person name="Meyerdierks A."/>
            <person name="Storesund J.E."/>
            <person name="Kallscheuer N."/>
            <person name="Luecker S."/>
            <person name="Lage O.M."/>
            <person name="Pohl T."/>
            <person name="Merkel B.J."/>
            <person name="Hornburger P."/>
            <person name="Mueller R.-W."/>
            <person name="Bruemmer F."/>
            <person name="Labrenz M."/>
            <person name="Spormann A.M."/>
            <person name="Op den Camp H."/>
            <person name="Overmann J."/>
            <person name="Amann R."/>
            <person name="Jetten M.S.M."/>
            <person name="Mascher T."/>
            <person name="Medema M.H."/>
            <person name="Devos D.P."/>
            <person name="Kaster A.-K."/>
            <person name="Ovreas L."/>
            <person name="Rohde M."/>
            <person name="Galperin M.Y."/>
            <person name="Jogler C."/>
        </authorList>
    </citation>
    <scope>NUCLEOTIDE SEQUENCE [LARGE SCALE GENOMIC DNA]</scope>
    <source>
        <strain evidence="10 11">OJF2</strain>
    </source>
</reference>
<dbReference type="AlphaFoldDB" id="A0A5B9W598"/>
<dbReference type="KEGG" id="agv:OJF2_37580"/>
<dbReference type="EMBL" id="CP042997">
    <property type="protein sequence ID" value="QEH35211.1"/>
    <property type="molecule type" value="Genomic_DNA"/>
</dbReference>
<keyword evidence="3 8" id="KW-0540">Nuclease</keyword>
<dbReference type="GO" id="GO:0004519">
    <property type="term" value="F:endonuclease activity"/>
    <property type="evidence" value="ECO:0007669"/>
    <property type="project" value="UniProtKB-KW"/>
</dbReference>
<dbReference type="GO" id="GO:0090729">
    <property type="term" value="F:toxin activity"/>
    <property type="evidence" value="ECO:0007669"/>
    <property type="project" value="UniProtKB-KW"/>
</dbReference>
<comment type="function">
    <text evidence="8">Toxic component of a toxin-antitoxin (TA) system. An RNase.</text>
</comment>
<evidence type="ECO:0000256" key="6">
    <source>
        <dbReference type="ARBA" id="ARBA00022842"/>
    </source>
</evidence>
<dbReference type="GO" id="GO:0016787">
    <property type="term" value="F:hydrolase activity"/>
    <property type="evidence" value="ECO:0007669"/>
    <property type="project" value="UniProtKB-KW"/>
</dbReference>
<evidence type="ECO:0000313" key="10">
    <source>
        <dbReference type="EMBL" id="QEH35211.1"/>
    </source>
</evidence>
<evidence type="ECO:0000256" key="7">
    <source>
        <dbReference type="ARBA" id="ARBA00038093"/>
    </source>
</evidence>
<name>A0A5B9W598_9BACT</name>
<keyword evidence="11" id="KW-1185">Reference proteome</keyword>
<protein>
    <recommendedName>
        <fullName evidence="8">Ribonuclease VapC</fullName>
        <shortName evidence="8">RNase VapC</shortName>
        <ecNumber evidence="8">3.1.-.-</ecNumber>
    </recommendedName>
    <alternativeName>
        <fullName evidence="8">Toxin VapC</fullName>
    </alternativeName>
</protein>
<dbReference type="HAMAP" id="MF_00265">
    <property type="entry name" value="VapC_Nob1"/>
    <property type="match status" value="1"/>
</dbReference>
<dbReference type="PANTHER" id="PTHR33653:SF1">
    <property type="entry name" value="RIBONUCLEASE VAPC2"/>
    <property type="match status" value="1"/>
</dbReference>